<comment type="subcellular location">
    <subcellularLocation>
        <location evidence="1">Cell membrane</location>
        <topology evidence="1">Multi-pass membrane protein</topology>
    </subcellularLocation>
</comment>
<comment type="caution">
    <text evidence="7">The sequence shown here is derived from an EMBL/GenBank/DDBJ whole genome shotgun (WGS) entry which is preliminary data.</text>
</comment>
<sequence>MVNVSVFLLMCVLLIILPGPDTAIATKNTLTASKKGGIQTILGSCCGLLIHTFAAVIGLSAIIVKSAYVFAVLKYAGAVYLCYLGVKTLWTLKTIRSLPPVLQDETQVDHKYAHQSCFKQGFLTNIMNPKVAVFFLTFLPQFVDVSSATFVPFLFMGLIYTAITALWFVFYVYLLDRISAFMKKPTTKTVIEGLTGTILIGFGIKLALEKAH</sequence>
<gene>
    <name evidence="7" type="ORF">ABIA69_002338</name>
</gene>
<feature type="transmembrane region" description="Helical" evidence="6">
    <location>
        <begin position="150"/>
        <end position="174"/>
    </location>
</feature>
<dbReference type="PANTHER" id="PTHR30086">
    <property type="entry name" value="ARGININE EXPORTER PROTEIN ARGO"/>
    <property type="match status" value="1"/>
</dbReference>
<dbReference type="PANTHER" id="PTHR30086:SF20">
    <property type="entry name" value="ARGININE EXPORTER PROTEIN ARGO-RELATED"/>
    <property type="match status" value="1"/>
</dbReference>
<evidence type="ECO:0000256" key="5">
    <source>
        <dbReference type="ARBA" id="ARBA00023136"/>
    </source>
</evidence>
<keyword evidence="8" id="KW-1185">Reference proteome</keyword>
<evidence type="ECO:0000256" key="3">
    <source>
        <dbReference type="ARBA" id="ARBA00022692"/>
    </source>
</evidence>
<keyword evidence="3 6" id="KW-0812">Transmembrane</keyword>
<keyword evidence="4 6" id="KW-1133">Transmembrane helix</keyword>
<name>A0ABV2PJS6_9BACI</name>
<organism evidence="7 8">
    <name type="scientific">Lysinibacillus parviboronicapiens</name>
    <dbReference type="NCBI Taxonomy" id="436516"/>
    <lineage>
        <taxon>Bacteria</taxon>
        <taxon>Bacillati</taxon>
        <taxon>Bacillota</taxon>
        <taxon>Bacilli</taxon>
        <taxon>Bacillales</taxon>
        <taxon>Bacillaceae</taxon>
        <taxon>Lysinibacillus</taxon>
    </lineage>
</organism>
<evidence type="ECO:0000256" key="6">
    <source>
        <dbReference type="SAM" id="Phobius"/>
    </source>
</evidence>
<feature type="transmembrane region" description="Helical" evidence="6">
    <location>
        <begin position="41"/>
        <end position="64"/>
    </location>
</feature>
<feature type="transmembrane region" description="Helical" evidence="6">
    <location>
        <begin position="71"/>
        <end position="90"/>
    </location>
</feature>
<dbReference type="PIRSF" id="PIRSF006324">
    <property type="entry name" value="LeuE"/>
    <property type="match status" value="1"/>
</dbReference>
<dbReference type="EMBL" id="JBEPSB010000009">
    <property type="protein sequence ID" value="MET4561193.1"/>
    <property type="molecule type" value="Genomic_DNA"/>
</dbReference>
<dbReference type="InterPro" id="IPR001123">
    <property type="entry name" value="LeuE-type"/>
</dbReference>
<evidence type="ECO:0000313" key="8">
    <source>
        <dbReference type="Proteomes" id="UP001549363"/>
    </source>
</evidence>
<dbReference type="Proteomes" id="UP001549363">
    <property type="component" value="Unassembled WGS sequence"/>
</dbReference>
<evidence type="ECO:0000256" key="2">
    <source>
        <dbReference type="ARBA" id="ARBA00022475"/>
    </source>
</evidence>
<accession>A0ABV2PJS6</accession>
<reference evidence="7 8" key="1">
    <citation type="submission" date="2024-06" db="EMBL/GenBank/DDBJ databases">
        <title>Sorghum-associated microbial communities from plants grown in Nebraska, USA.</title>
        <authorList>
            <person name="Schachtman D."/>
        </authorList>
    </citation>
    <scope>NUCLEOTIDE SEQUENCE [LARGE SCALE GENOMIC DNA]</scope>
    <source>
        <strain evidence="7 8">736</strain>
    </source>
</reference>
<keyword evidence="2" id="KW-1003">Cell membrane</keyword>
<dbReference type="Pfam" id="PF01810">
    <property type="entry name" value="LysE"/>
    <property type="match status" value="1"/>
</dbReference>
<evidence type="ECO:0000256" key="4">
    <source>
        <dbReference type="ARBA" id="ARBA00022989"/>
    </source>
</evidence>
<evidence type="ECO:0000256" key="1">
    <source>
        <dbReference type="ARBA" id="ARBA00004651"/>
    </source>
</evidence>
<proteinExistence type="predicted"/>
<dbReference type="RefSeq" id="WP_354471895.1">
    <property type="nucleotide sequence ID" value="NZ_JBEPSB010000009.1"/>
</dbReference>
<keyword evidence="5 6" id="KW-0472">Membrane</keyword>
<evidence type="ECO:0000313" key="7">
    <source>
        <dbReference type="EMBL" id="MET4561193.1"/>
    </source>
</evidence>
<protein>
    <submittedName>
        <fullName evidence="7">RhtB (Resistance to homoserine/threonine) family protein</fullName>
    </submittedName>
</protein>